<organism evidence="3 4">
    <name type="scientific">Roseivirga thermotolerans</name>
    <dbReference type="NCBI Taxonomy" id="1758176"/>
    <lineage>
        <taxon>Bacteria</taxon>
        <taxon>Pseudomonadati</taxon>
        <taxon>Bacteroidota</taxon>
        <taxon>Cytophagia</taxon>
        <taxon>Cytophagales</taxon>
        <taxon>Roseivirgaceae</taxon>
        <taxon>Roseivirga</taxon>
    </lineage>
</organism>
<protein>
    <submittedName>
        <fullName evidence="3">Adenylate cyclase 2</fullName>
    </submittedName>
</protein>
<keyword evidence="4" id="KW-1185">Reference proteome</keyword>
<name>A0ABQ3I519_9BACT</name>
<reference evidence="4" key="1">
    <citation type="journal article" date="2019" name="Int. J. Syst. Evol. Microbiol.">
        <title>The Global Catalogue of Microorganisms (GCM) 10K type strain sequencing project: providing services to taxonomists for standard genome sequencing and annotation.</title>
        <authorList>
            <consortium name="The Broad Institute Genomics Platform"/>
            <consortium name="The Broad Institute Genome Sequencing Center for Infectious Disease"/>
            <person name="Wu L."/>
            <person name="Ma J."/>
        </authorList>
    </citation>
    <scope>NUCLEOTIDE SEQUENCE [LARGE SCALE GENOMIC DNA]</scope>
    <source>
        <strain evidence="4">CGMCC 1.15111</strain>
    </source>
</reference>
<dbReference type="PANTHER" id="PTHR43081">
    <property type="entry name" value="ADENYLATE CYCLASE, TERMINAL-DIFFERENTIATION SPECIFIC-RELATED"/>
    <property type="match status" value="1"/>
</dbReference>
<accession>A0ABQ3I519</accession>
<feature type="transmembrane region" description="Helical" evidence="1">
    <location>
        <begin position="21"/>
        <end position="40"/>
    </location>
</feature>
<feature type="transmembrane region" description="Helical" evidence="1">
    <location>
        <begin position="52"/>
        <end position="72"/>
    </location>
</feature>
<dbReference type="Proteomes" id="UP000658258">
    <property type="component" value="Unassembled WGS sequence"/>
</dbReference>
<keyword evidence="1" id="KW-1133">Transmembrane helix</keyword>
<proteinExistence type="predicted"/>
<dbReference type="InterPro" id="IPR029787">
    <property type="entry name" value="Nucleotide_cyclase"/>
</dbReference>
<gene>
    <name evidence="3" type="primary">cya2</name>
    <name evidence="3" type="ORF">GCM10011340_12000</name>
</gene>
<keyword evidence="1" id="KW-0812">Transmembrane</keyword>
<dbReference type="InterPro" id="IPR001054">
    <property type="entry name" value="A/G_cyclase"/>
</dbReference>
<feature type="domain" description="Guanylate cyclase" evidence="2">
    <location>
        <begin position="175"/>
        <end position="303"/>
    </location>
</feature>
<evidence type="ECO:0000313" key="4">
    <source>
        <dbReference type="Proteomes" id="UP000658258"/>
    </source>
</evidence>
<comment type="caution">
    <text evidence="3">The sequence shown here is derived from an EMBL/GenBank/DDBJ whole genome shotgun (WGS) entry which is preliminary data.</text>
</comment>
<dbReference type="Pfam" id="PF00211">
    <property type="entry name" value="Guanylate_cyc"/>
    <property type="match status" value="1"/>
</dbReference>
<dbReference type="PROSITE" id="PS50125">
    <property type="entry name" value="GUANYLATE_CYCLASE_2"/>
    <property type="match status" value="1"/>
</dbReference>
<feature type="transmembrane region" description="Helical" evidence="1">
    <location>
        <begin position="133"/>
        <end position="153"/>
    </location>
</feature>
<dbReference type="EMBL" id="BNAG01000002">
    <property type="protein sequence ID" value="GHE59030.1"/>
    <property type="molecule type" value="Genomic_DNA"/>
</dbReference>
<sequence>MNVQFSKPLRNRKKTIIRQYTLGWMAGLIFLVFIRSVGTVEVSRFNPSLDVAIFFAGLLGGFFGMISGYFQFLLEEKIYRQTSIKKLLIIKGVYLLAFVVAMIFVAYLMSVHILKFEIGLWEFATDAGSGVVYLYIIVFDLFMLVLRQVNLMLGEGNLTKLLMGEFYEPHEEERIFMFLDLQSSTQLAEKLGHITYSNLIQDCFYDLGVVLAYEAEIYQYVGDEAILTWPTPAGIRNNNCLKAFYAFQHQIELRKEHYEKAYGIVPFFKAGVNLGKVTTTEVGKYKREIAYHGDTLNTAARIQAKCNELEKPLLVSQHLKDRILGRKFVFHFMGEMPLKGKEEAVAIYAVEPAS</sequence>
<keyword evidence="1" id="KW-0472">Membrane</keyword>
<evidence type="ECO:0000313" key="3">
    <source>
        <dbReference type="EMBL" id="GHE59030.1"/>
    </source>
</evidence>
<evidence type="ECO:0000259" key="2">
    <source>
        <dbReference type="PROSITE" id="PS50125"/>
    </source>
</evidence>
<dbReference type="Gene3D" id="3.30.70.1230">
    <property type="entry name" value="Nucleotide cyclase"/>
    <property type="match status" value="1"/>
</dbReference>
<dbReference type="PANTHER" id="PTHR43081:SF1">
    <property type="entry name" value="ADENYLATE CYCLASE, TERMINAL-DIFFERENTIATION SPECIFIC"/>
    <property type="match status" value="1"/>
</dbReference>
<dbReference type="InterPro" id="IPR050697">
    <property type="entry name" value="Adenylyl/Guanylyl_Cyclase_3/4"/>
</dbReference>
<feature type="transmembrane region" description="Helical" evidence="1">
    <location>
        <begin position="93"/>
        <end position="113"/>
    </location>
</feature>
<dbReference type="SUPFAM" id="SSF55073">
    <property type="entry name" value="Nucleotide cyclase"/>
    <property type="match status" value="1"/>
</dbReference>
<dbReference type="CDD" id="cd07302">
    <property type="entry name" value="CHD"/>
    <property type="match status" value="1"/>
</dbReference>
<evidence type="ECO:0000256" key="1">
    <source>
        <dbReference type="SAM" id="Phobius"/>
    </source>
</evidence>